<evidence type="ECO:0000256" key="1">
    <source>
        <dbReference type="ARBA" id="ARBA00022630"/>
    </source>
</evidence>
<keyword evidence="1" id="KW-0285">Flavoprotein</keyword>
<keyword evidence="2" id="KW-0560">Oxidoreductase</keyword>
<reference evidence="4 5" key="2">
    <citation type="journal article" date="2012" name="Stand. Genomic Sci.">
        <title>Genome sequence of the moderately thermophilic, amino-acid-degrading and sulfur-reducing bacterium Thermovirga lienii type strain (Cas60314(T)).</title>
        <authorList>
            <person name="Goker M."/>
            <person name="Saunders E."/>
            <person name="Lapidus A."/>
            <person name="Nolan M."/>
            <person name="Lucas S."/>
            <person name="Hammon N."/>
            <person name="Deshpande S."/>
            <person name="Cheng J.F."/>
            <person name="Han C."/>
            <person name="Tapia R."/>
            <person name="Goodwin L.A."/>
            <person name="Pitluck S."/>
            <person name="Liolios K."/>
            <person name="Mavromatis K."/>
            <person name="Pagani I."/>
            <person name="Ivanova N."/>
            <person name="Mikhailova N."/>
            <person name="Pati A."/>
            <person name="Chen A."/>
            <person name="Palaniappan K."/>
            <person name="Land M."/>
            <person name="Chang Y.J."/>
            <person name="Jeffries C.D."/>
            <person name="Brambilla E.M."/>
            <person name="Rohde M."/>
            <person name="Spring S."/>
            <person name="Detter J.C."/>
            <person name="Woyke T."/>
            <person name="Bristow J."/>
            <person name="Eisen J.A."/>
            <person name="Markowitz V."/>
            <person name="Hugenholtz P."/>
            <person name="Kyrpides N.C."/>
            <person name="Klenk H.P."/>
        </authorList>
    </citation>
    <scope>NUCLEOTIDE SEQUENCE [LARGE SCALE GENOMIC DNA]</scope>
    <source>
        <strain evidence="5">ATCC BAA-1197 / DSM 17291 / Cas60314</strain>
    </source>
</reference>
<dbReference type="KEGG" id="tli:Tlie_1530"/>
<sequence>MSNVLWQPIEVGPMELKNRVVSAPIATNTSTKDGLPTADTLDINEKLAESGVALSIVEHHAVHKDGRTRLRQLLLDRDEVIPYQQKLTELYHTNGCNVVVQINHAGSLVQDEEMMVEDWAPVAPSALRHPRCSLYVMPRPLKTEEISHLVELYAEAAARAVRAGYGGVEIHACHGYLIGQFLSPLTNQRKDRYGGDIKNRARFLFEVYEAVRGLLSDEHVVAVRLGVADSMPNEEPRGLTIEDSKWVAKELAAMEVDFIDISGNHCGYDGEGEGYFADYALAIKDVVGDTPVVCTGGITKLSTARTLLEKGSCDLVGLGRALRRNYKIVREWEAKSREDLHQR</sequence>
<keyword evidence="5" id="KW-1185">Reference proteome</keyword>
<evidence type="ECO:0000259" key="3">
    <source>
        <dbReference type="Pfam" id="PF00724"/>
    </source>
</evidence>
<feature type="domain" description="NADH:flavin oxidoreductase/NADH oxidase N-terminal" evidence="3">
    <location>
        <begin position="5"/>
        <end position="330"/>
    </location>
</feature>
<evidence type="ECO:0000313" key="5">
    <source>
        <dbReference type="Proteomes" id="UP000005868"/>
    </source>
</evidence>
<gene>
    <name evidence="4" type="ordered locus">Tlie_1530</name>
</gene>
<dbReference type="STRING" id="580340.Tlie_1530"/>
<protein>
    <submittedName>
        <fullName evidence="4">NADH:flavin oxidoreductase/NADH oxidase</fullName>
    </submittedName>
</protein>
<dbReference type="InterPro" id="IPR051799">
    <property type="entry name" value="NADH_flavin_oxidoreductase"/>
</dbReference>
<dbReference type="Gene3D" id="3.20.20.70">
    <property type="entry name" value="Aldolase class I"/>
    <property type="match status" value="1"/>
</dbReference>
<dbReference type="CDD" id="cd02803">
    <property type="entry name" value="OYE_like_FMN_family"/>
    <property type="match status" value="1"/>
</dbReference>
<dbReference type="GO" id="GO:0016491">
    <property type="term" value="F:oxidoreductase activity"/>
    <property type="evidence" value="ECO:0007669"/>
    <property type="project" value="UniProtKB-KW"/>
</dbReference>
<dbReference type="PANTHER" id="PTHR43656">
    <property type="entry name" value="BINDING OXIDOREDUCTASE, PUTATIVE (AFU_ORTHOLOGUE AFUA_2G08260)-RELATED"/>
    <property type="match status" value="1"/>
</dbReference>
<dbReference type="GO" id="GO:0010181">
    <property type="term" value="F:FMN binding"/>
    <property type="evidence" value="ECO:0007669"/>
    <property type="project" value="InterPro"/>
</dbReference>
<dbReference type="HOGENOM" id="CLU_012153_2_3_0"/>
<dbReference type="EMBL" id="CP003096">
    <property type="protein sequence ID" value="AER67252.1"/>
    <property type="molecule type" value="Genomic_DNA"/>
</dbReference>
<dbReference type="Proteomes" id="UP000005868">
    <property type="component" value="Chromosome"/>
</dbReference>
<dbReference type="InterPro" id="IPR001155">
    <property type="entry name" value="OxRdtase_FMN_N"/>
</dbReference>
<name>G7V7D6_THELD</name>
<evidence type="ECO:0000313" key="4">
    <source>
        <dbReference type="EMBL" id="AER67252.1"/>
    </source>
</evidence>
<accession>G7V7D6</accession>
<dbReference type="SUPFAM" id="SSF51395">
    <property type="entry name" value="FMN-linked oxidoreductases"/>
    <property type="match status" value="1"/>
</dbReference>
<dbReference type="InterPro" id="IPR013785">
    <property type="entry name" value="Aldolase_TIM"/>
</dbReference>
<organism evidence="4 5">
    <name type="scientific">Thermovirga lienii (strain ATCC BAA-1197 / DSM 17291 / Cas60314)</name>
    <dbReference type="NCBI Taxonomy" id="580340"/>
    <lineage>
        <taxon>Bacteria</taxon>
        <taxon>Thermotogati</taxon>
        <taxon>Synergistota</taxon>
        <taxon>Synergistia</taxon>
        <taxon>Synergistales</taxon>
        <taxon>Thermovirgaceae</taxon>
        <taxon>Thermovirga</taxon>
    </lineage>
</organism>
<proteinExistence type="predicted"/>
<dbReference type="eggNOG" id="COG1902">
    <property type="taxonomic scope" value="Bacteria"/>
</dbReference>
<dbReference type="Pfam" id="PF00724">
    <property type="entry name" value="Oxidored_FMN"/>
    <property type="match status" value="1"/>
</dbReference>
<evidence type="ECO:0000256" key="2">
    <source>
        <dbReference type="ARBA" id="ARBA00023002"/>
    </source>
</evidence>
<reference evidence="5" key="1">
    <citation type="submission" date="2011-10" db="EMBL/GenBank/DDBJ databases">
        <title>The complete genome of chromosome of Thermovirga lienii DSM 17291.</title>
        <authorList>
            <consortium name="US DOE Joint Genome Institute (JGI-PGF)"/>
            <person name="Lucas S."/>
            <person name="Copeland A."/>
            <person name="Lapidus A."/>
            <person name="Glavina del Rio T."/>
            <person name="Dalin E."/>
            <person name="Tice H."/>
            <person name="Bruce D."/>
            <person name="Goodwin L."/>
            <person name="Pitluck S."/>
            <person name="Peters L."/>
            <person name="Mikhailova N."/>
            <person name="Saunders E."/>
            <person name="Kyrpides N."/>
            <person name="Mavromatis K."/>
            <person name="Ivanova N."/>
            <person name="Last F.I."/>
            <person name="Brettin T."/>
            <person name="Detter J.C."/>
            <person name="Han C."/>
            <person name="Larimer F."/>
            <person name="Land M."/>
            <person name="Hauser L."/>
            <person name="Markowitz V."/>
            <person name="Cheng J.-F."/>
            <person name="Hugenholtz P."/>
            <person name="Woyke T."/>
            <person name="Wu D."/>
            <person name="Spring S."/>
            <person name="Schroeder M."/>
            <person name="Brambilla E.-M."/>
            <person name="Klenk H.-P."/>
            <person name="Eisen J.A."/>
        </authorList>
    </citation>
    <scope>NUCLEOTIDE SEQUENCE [LARGE SCALE GENOMIC DNA]</scope>
    <source>
        <strain evidence="5">ATCC BAA-1197 / DSM 17291 / Cas60314</strain>
    </source>
</reference>
<dbReference type="AlphaFoldDB" id="G7V7D6"/>
<dbReference type="PANTHER" id="PTHR43656:SF2">
    <property type="entry name" value="BINDING OXIDOREDUCTASE, PUTATIVE (AFU_ORTHOLOGUE AFUA_2G08260)-RELATED"/>
    <property type="match status" value="1"/>
</dbReference>